<evidence type="ECO:0000313" key="5">
    <source>
        <dbReference type="Proteomes" id="UP001484239"/>
    </source>
</evidence>
<sequence>MDIIRDTKPKKRKRSVVVAAVILGLIAVTFAVQQLPSAAPSVDRAVIWMDTVEQGTLVRQIRGTGTLVPEQAQLISAVTNGRVEEIVLLPGVEVQPGDVILRMSNPDVDLQLLQAQSQLSQARTALLQLQSNLRTQELQQQGAVTQLAAQLAAARREYETNQRLYDTNPALVARSELDRTREEMEQLQTRVDLENQRLEVMRETEQDQLDAQALQVERLAETVAFNQDRLASLVVTAPIAGTLSPLEVPLQVGQYVTSGQQIARIVVPGRLKAEIRISQTQVTEIVVGQTALIDTRTDTIEGQVSRIDPAVRQGSVTIDVSLPADLPPSARPDLSVDGNVVIDRLDDVLHVARPNFAQANQRASLFRLTPDGEYAERVQVLFGASSVNDMEIREGLQAGDIVLLQDMSQWDGYDRVRIR</sequence>
<feature type="coiled-coil region" evidence="3">
    <location>
        <begin position="170"/>
        <end position="204"/>
    </location>
</feature>
<dbReference type="PANTHER" id="PTHR32347">
    <property type="entry name" value="EFFLUX SYSTEM COMPONENT YKNX-RELATED"/>
    <property type="match status" value="1"/>
</dbReference>
<dbReference type="SUPFAM" id="SSF111369">
    <property type="entry name" value="HlyD-like secretion proteins"/>
    <property type="match status" value="1"/>
</dbReference>
<dbReference type="Gene3D" id="2.40.420.20">
    <property type="match status" value="1"/>
</dbReference>
<proteinExistence type="predicted"/>
<evidence type="ECO:0000256" key="3">
    <source>
        <dbReference type="SAM" id="Coils"/>
    </source>
</evidence>
<dbReference type="Gene3D" id="2.40.30.170">
    <property type="match status" value="1"/>
</dbReference>
<reference evidence="4 5" key="1">
    <citation type="submission" date="2024-02" db="EMBL/GenBank/DDBJ databases">
        <title>A novel Gemmatimonadota bacterium.</title>
        <authorList>
            <person name="Du Z.-J."/>
            <person name="Ye Y.-Q."/>
        </authorList>
    </citation>
    <scope>NUCLEOTIDE SEQUENCE [LARGE SCALE GENOMIC DNA]</scope>
    <source>
        <strain evidence="4 5">DH-20</strain>
    </source>
</reference>
<dbReference type="RefSeq" id="WP_405274864.1">
    <property type="nucleotide sequence ID" value="NZ_CP144380.1"/>
</dbReference>
<evidence type="ECO:0000256" key="1">
    <source>
        <dbReference type="ARBA" id="ARBA00004196"/>
    </source>
</evidence>
<dbReference type="EMBL" id="JBBHLI010000002">
    <property type="protein sequence ID" value="MEK9500459.1"/>
    <property type="molecule type" value="Genomic_DNA"/>
</dbReference>
<evidence type="ECO:0000256" key="2">
    <source>
        <dbReference type="ARBA" id="ARBA00023054"/>
    </source>
</evidence>
<keyword evidence="2 3" id="KW-0175">Coiled coil</keyword>
<dbReference type="PANTHER" id="PTHR32347:SF23">
    <property type="entry name" value="BLL5650 PROTEIN"/>
    <property type="match status" value="1"/>
</dbReference>
<feature type="coiled-coil region" evidence="3">
    <location>
        <begin position="112"/>
        <end position="139"/>
    </location>
</feature>
<keyword evidence="5" id="KW-1185">Reference proteome</keyword>
<comment type="caution">
    <text evidence="4">The sequence shown here is derived from an EMBL/GenBank/DDBJ whole genome shotgun (WGS) entry which is preliminary data.</text>
</comment>
<organism evidence="4 5">
    <name type="scientific">Gaopeijia maritima</name>
    <dbReference type="NCBI Taxonomy" id="3119007"/>
    <lineage>
        <taxon>Bacteria</taxon>
        <taxon>Pseudomonadati</taxon>
        <taxon>Gemmatimonadota</taxon>
        <taxon>Longimicrobiia</taxon>
        <taxon>Gaopeijiales</taxon>
        <taxon>Gaopeijiaceae</taxon>
        <taxon>Gaopeijia</taxon>
    </lineage>
</organism>
<evidence type="ECO:0000313" key="4">
    <source>
        <dbReference type="EMBL" id="MEK9500459.1"/>
    </source>
</evidence>
<gene>
    <name evidence="4" type="ORF">WI372_05680</name>
</gene>
<accession>A0ABU9E6V5</accession>
<comment type="subcellular location">
    <subcellularLocation>
        <location evidence="1">Cell envelope</location>
    </subcellularLocation>
</comment>
<name>A0ABU9E6V5_9BACT</name>
<protein>
    <submittedName>
        <fullName evidence="4">HlyD family efflux transporter periplasmic adaptor subunit</fullName>
    </submittedName>
</protein>
<dbReference type="Proteomes" id="UP001484239">
    <property type="component" value="Unassembled WGS sequence"/>
</dbReference>
<dbReference type="InterPro" id="IPR050465">
    <property type="entry name" value="UPF0194_transport"/>
</dbReference>